<feature type="transmembrane region" description="Helical" evidence="1">
    <location>
        <begin position="35"/>
        <end position="58"/>
    </location>
</feature>
<proteinExistence type="predicted"/>
<keyword evidence="1" id="KW-0812">Transmembrane</keyword>
<organism evidence="3 4">
    <name type="scientific">Halomarina ordinaria</name>
    <dbReference type="NCBI Taxonomy" id="3033939"/>
    <lineage>
        <taxon>Archaea</taxon>
        <taxon>Methanobacteriati</taxon>
        <taxon>Methanobacteriota</taxon>
        <taxon>Stenosarchaea group</taxon>
        <taxon>Halobacteria</taxon>
        <taxon>Halobacteriales</taxon>
        <taxon>Natronomonadaceae</taxon>
        <taxon>Halomarina</taxon>
    </lineage>
</organism>
<dbReference type="RefSeq" id="WP_304449752.1">
    <property type="nucleotide sequence ID" value="NZ_JARRAH010000003.1"/>
</dbReference>
<dbReference type="Pfam" id="PF24460">
    <property type="entry name" value="DUF7575"/>
    <property type="match status" value="1"/>
</dbReference>
<accession>A0ABD5UFQ2</accession>
<gene>
    <name evidence="3" type="ORF">ACFQHK_16240</name>
</gene>
<keyword evidence="1" id="KW-1133">Transmembrane helix</keyword>
<evidence type="ECO:0000313" key="4">
    <source>
        <dbReference type="Proteomes" id="UP001596406"/>
    </source>
</evidence>
<dbReference type="InterPro" id="IPR055997">
    <property type="entry name" value="DUF7575"/>
</dbReference>
<keyword evidence="4" id="KW-1185">Reference proteome</keyword>
<dbReference type="EMBL" id="JBHSXM010000003">
    <property type="protein sequence ID" value="MFC6838032.1"/>
    <property type="molecule type" value="Genomic_DNA"/>
</dbReference>
<name>A0ABD5UFQ2_9EURY</name>
<reference evidence="3 4" key="1">
    <citation type="journal article" date="2019" name="Int. J. Syst. Evol. Microbiol.">
        <title>The Global Catalogue of Microorganisms (GCM) 10K type strain sequencing project: providing services to taxonomists for standard genome sequencing and annotation.</title>
        <authorList>
            <consortium name="The Broad Institute Genomics Platform"/>
            <consortium name="The Broad Institute Genome Sequencing Center for Infectious Disease"/>
            <person name="Wu L."/>
            <person name="Ma J."/>
        </authorList>
    </citation>
    <scope>NUCLEOTIDE SEQUENCE [LARGE SCALE GENOMIC DNA]</scope>
    <source>
        <strain evidence="3 4">PSRA2</strain>
    </source>
</reference>
<dbReference type="Proteomes" id="UP001596406">
    <property type="component" value="Unassembled WGS sequence"/>
</dbReference>
<feature type="transmembrane region" description="Helical" evidence="1">
    <location>
        <begin position="64"/>
        <end position="85"/>
    </location>
</feature>
<comment type="caution">
    <text evidence="3">The sequence shown here is derived from an EMBL/GenBank/DDBJ whole genome shotgun (WGS) entry which is preliminary data.</text>
</comment>
<evidence type="ECO:0000313" key="3">
    <source>
        <dbReference type="EMBL" id="MFC6838032.1"/>
    </source>
</evidence>
<evidence type="ECO:0000259" key="2">
    <source>
        <dbReference type="Pfam" id="PF24460"/>
    </source>
</evidence>
<dbReference type="AlphaFoldDB" id="A0ABD5UFQ2"/>
<evidence type="ECO:0000256" key="1">
    <source>
        <dbReference type="SAM" id="Phobius"/>
    </source>
</evidence>
<feature type="transmembrane region" description="Helical" evidence="1">
    <location>
        <begin position="12"/>
        <end position="28"/>
    </location>
</feature>
<sequence length="141" mass="14950">MRNARSTVRPWLAALLSAAVAGLGHLYLRRWLRALVWLGVAVAASALVPAAALEAAAAGESVDLWAMAPVWLVGLLCTVDAYLLAVADRRLAHAREAVDDGGRLTRCPSCGGDLDPDLTFCHWCTRDLGDVEVATSATGER</sequence>
<keyword evidence="1" id="KW-0472">Membrane</keyword>
<feature type="domain" description="DUF7575" evidence="2">
    <location>
        <begin position="105"/>
        <end position="128"/>
    </location>
</feature>
<protein>
    <submittedName>
        <fullName evidence="3">Zinc ribbon domain-containing protein</fullName>
    </submittedName>
</protein>